<feature type="region of interest" description="Disordered" evidence="1">
    <location>
        <begin position="175"/>
        <end position="198"/>
    </location>
</feature>
<evidence type="ECO:0000256" key="1">
    <source>
        <dbReference type="SAM" id="MobiDB-lite"/>
    </source>
</evidence>
<name>A0A1Q9ET24_SYMMI</name>
<feature type="compositionally biased region" description="Basic residues" evidence="1">
    <location>
        <begin position="964"/>
        <end position="974"/>
    </location>
</feature>
<dbReference type="EMBL" id="LSRX01000076">
    <property type="protein sequence ID" value="OLQ10555.1"/>
    <property type="molecule type" value="Genomic_DNA"/>
</dbReference>
<feature type="region of interest" description="Disordered" evidence="1">
    <location>
        <begin position="67"/>
        <end position="100"/>
    </location>
</feature>
<comment type="caution">
    <text evidence="4">The sequence shown here is derived from an EMBL/GenBank/DDBJ whole genome shotgun (WGS) entry which is preliminary data.</text>
</comment>
<sequence length="1164" mass="127727">MAAGSMQARRSTWFNPPSAPPARRACRIFRPPQPARRSRSSVGPARATAALATAITASRRQIGRSRGRLAASAEGPMAGVGVPPPAERPALPNTPGSKRLQVPDFSSYTATLDQVQNLDLETKRELYGVLTSDLLVGCDGPLAERHGVGFWQADFDEAAGVRIWLMQTGTVVAGSTDEVDTNDGDNQPDESLSSASRSINLRSKSGALGLLKGLARPSPKKLDDQASVFSWNLQQIGAAKGAAAGEHHLLFRNPDHPMSQFPNEANKEEFVGLMKKSLMAESLFSEGVGPHHRNEEQAIATTQDAEDLFEALLIHQHLVLEKKIDVVQICRLTSGSVLQLGRVMDELVKRWSILTKFRQLIERDTATIGTFIQTYFLTPKVKYIDSNEIYHFFRGGPGLRDVTVEEVLASLDEDGDGKVDLQECQRQLSLVAPPRPSLLELGSQLELKHGLGRSAISSGLKEPASLFEHLCTVEKVSPPPEDVARLYRAINSNRGSREIGTESLSQMLRQPPLDIQWGVEVHTIPALYDALACRMLTVERSRQKDAAVLPSEAFVQGEVPELPELERRFAHLWDMYGSSLVGSVSAQSASKFREHCFAMYQHHADQIAVWRSNHSGELRRGQMVSVHKSLFPSVGDVVTTASCRLVAGQTCVVRYRLQGPCSYYGSGHTVLKDEREPVPWPVPRKVLGDTPFIALVPPGLSYCAAGGGGFYLGHQAFNNVDPNLRADLPKSSDGQPQMLGHVEMSMPSFSRSQRGGSGKMPKSQVFELRLFCSSKQRIIGCIGEPVKMTVWNQMPPPPLESLQLRCEGRNVTLRWNALELLDLPKEAQADHVRVLVKTSTSEETVVLKPEVTEHELQDLIPDTEYEFRVRAENVAGSSRDCVAHCRINAYCPAPAGLTCASIGTAQVELEWSRPGKIGNEATKDAFQIHTEQIQRYIATLRVVDTTGEDGNEEGSDGSSPRSDKPHRSRKRAQKHNLNPDAVKERPCQWLPEALREDRGRGIIQATLLGLRPDTRYMLFGLCAENSVGSGACSPNLEFWTIPLVPRVERCRVRQGQVLLALSETGGACVHEYAVSVLKEGMPEDNAVSWTIPQAALQPEGEPEEVNAGAAEAAVVRAGTPQGVLQLLELPLPFAEMPAAESTEKHFLRLRARNSGGWSEVKRKT</sequence>
<keyword evidence="5" id="KW-1185">Reference proteome</keyword>
<feature type="compositionally biased region" description="Acidic residues" evidence="1">
    <location>
        <begin position="946"/>
        <end position="955"/>
    </location>
</feature>
<accession>A0A1Q9ET24</accession>
<organism evidence="4 5">
    <name type="scientific">Symbiodinium microadriaticum</name>
    <name type="common">Dinoflagellate</name>
    <name type="synonym">Zooxanthella microadriatica</name>
    <dbReference type="NCBI Taxonomy" id="2951"/>
    <lineage>
        <taxon>Eukaryota</taxon>
        <taxon>Sar</taxon>
        <taxon>Alveolata</taxon>
        <taxon>Dinophyceae</taxon>
        <taxon>Suessiales</taxon>
        <taxon>Symbiodiniaceae</taxon>
        <taxon>Symbiodinium</taxon>
    </lineage>
</organism>
<dbReference type="Pfam" id="PF00041">
    <property type="entry name" value="fn3"/>
    <property type="match status" value="1"/>
</dbReference>
<proteinExistence type="predicted"/>
<dbReference type="SMART" id="SM00060">
    <property type="entry name" value="FN3"/>
    <property type="match status" value="2"/>
</dbReference>
<dbReference type="InterPro" id="IPR013783">
    <property type="entry name" value="Ig-like_fold"/>
</dbReference>
<gene>
    <name evidence="4" type="ORF">AK812_SmicGene5768</name>
</gene>
<dbReference type="Gene3D" id="2.60.40.10">
    <property type="entry name" value="Immunoglobulins"/>
    <property type="match status" value="2"/>
</dbReference>
<feature type="region of interest" description="Disordered" evidence="1">
    <location>
        <begin position="1"/>
        <end position="25"/>
    </location>
</feature>
<feature type="region of interest" description="Disordered" evidence="1">
    <location>
        <begin position="946"/>
        <end position="978"/>
    </location>
</feature>
<feature type="compositionally biased region" description="Polar residues" evidence="1">
    <location>
        <begin position="189"/>
        <end position="198"/>
    </location>
</feature>
<feature type="domain" description="EF-hand" evidence="2">
    <location>
        <begin position="399"/>
        <end position="434"/>
    </location>
</feature>
<dbReference type="InterPro" id="IPR011992">
    <property type="entry name" value="EF-hand-dom_pair"/>
</dbReference>
<evidence type="ECO:0000313" key="5">
    <source>
        <dbReference type="Proteomes" id="UP000186817"/>
    </source>
</evidence>
<dbReference type="PROSITE" id="PS50853">
    <property type="entry name" value="FN3"/>
    <property type="match status" value="1"/>
</dbReference>
<evidence type="ECO:0000313" key="4">
    <source>
        <dbReference type="EMBL" id="OLQ10555.1"/>
    </source>
</evidence>
<dbReference type="SUPFAM" id="SSF47473">
    <property type="entry name" value="EF-hand"/>
    <property type="match status" value="1"/>
</dbReference>
<dbReference type="InterPro" id="IPR036116">
    <property type="entry name" value="FN3_sf"/>
</dbReference>
<reference evidence="4 5" key="1">
    <citation type="submission" date="2016-02" db="EMBL/GenBank/DDBJ databases">
        <title>Genome analysis of coral dinoflagellate symbionts highlights evolutionary adaptations to a symbiotic lifestyle.</title>
        <authorList>
            <person name="Aranda M."/>
            <person name="Li Y."/>
            <person name="Liew Y.J."/>
            <person name="Baumgarten S."/>
            <person name="Simakov O."/>
            <person name="Wilson M."/>
            <person name="Piel J."/>
            <person name="Ashoor H."/>
            <person name="Bougouffa S."/>
            <person name="Bajic V.B."/>
            <person name="Ryu T."/>
            <person name="Ravasi T."/>
            <person name="Bayer T."/>
            <person name="Micklem G."/>
            <person name="Kim H."/>
            <person name="Bhak J."/>
            <person name="Lajeunesse T.C."/>
            <person name="Voolstra C.R."/>
        </authorList>
    </citation>
    <scope>NUCLEOTIDE SEQUENCE [LARGE SCALE GENOMIC DNA]</scope>
    <source>
        <strain evidence="4 5">CCMP2467</strain>
    </source>
</reference>
<dbReference type="AlphaFoldDB" id="A0A1Q9ET24"/>
<protein>
    <submittedName>
        <fullName evidence="4">Uncharacterized protein</fullName>
    </submittedName>
</protein>
<dbReference type="OrthoDB" id="10254713at2759"/>
<evidence type="ECO:0000259" key="2">
    <source>
        <dbReference type="PROSITE" id="PS50222"/>
    </source>
</evidence>
<evidence type="ECO:0000259" key="3">
    <source>
        <dbReference type="PROSITE" id="PS50853"/>
    </source>
</evidence>
<dbReference type="Proteomes" id="UP000186817">
    <property type="component" value="Unassembled WGS sequence"/>
</dbReference>
<dbReference type="CDD" id="cd00063">
    <property type="entry name" value="FN3"/>
    <property type="match status" value="1"/>
</dbReference>
<dbReference type="SUPFAM" id="SSF49265">
    <property type="entry name" value="Fibronectin type III"/>
    <property type="match status" value="1"/>
</dbReference>
<feature type="compositionally biased region" description="Acidic residues" evidence="1">
    <location>
        <begin position="177"/>
        <end position="188"/>
    </location>
</feature>
<dbReference type="GO" id="GO:0005509">
    <property type="term" value="F:calcium ion binding"/>
    <property type="evidence" value="ECO:0007669"/>
    <property type="project" value="InterPro"/>
</dbReference>
<dbReference type="InterPro" id="IPR003961">
    <property type="entry name" value="FN3_dom"/>
</dbReference>
<dbReference type="InterPro" id="IPR002048">
    <property type="entry name" value="EF_hand_dom"/>
</dbReference>
<dbReference type="PROSITE" id="PS50222">
    <property type="entry name" value="EF_HAND_2"/>
    <property type="match status" value="1"/>
</dbReference>
<feature type="domain" description="Fibronectin type-III" evidence="3">
    <location>
        <begin position="795"/>
        <end position="894"/>
    </location>
</feature>